<dbReference type="InterPro" id="IPR012338">
    <property type="entry name" value="Beta-lactam/transpept-like"/>
</dbReference>
<organism evidence="2 3">
    <name type="scientific">Alkalihalophilus marmarensis DSM 21297</name>
    <dbReference type="NCBI Taxonomy" id="1188261"/>
    <lineage>
        <taxon>Bacteria</taxon>
        <taxon>Bacillati</taxon>
        <taxon>Bacillota</taxon>
        <taxon>Bacilli</taxon>
        <taxon>Bacillales</taxon>
        <taxon>Bacillaceae</taxon>
        <taxon>Alkalihalophilus</taxon>
    </lineage>
</organism>
<dbReference type="EMBL" id="ATAE01000018">
    <property type="protein sequence ID" value="ERN53857.1"/>
    <property type="molecule type" value="Genomic_DNA"/>
</dbReference>
<keyword evidence="3" id="KW-1185">Reference proteome</keyword>
<dbReference type="Gene3D" id="3.40.710.10">
    <property type="entry name" value="DD-peptidase/beta-lactamase superfamily"/>
    <property type="match status" value="1"/>
</dbReference>
<dbReference type="SUPFAM" id="SSF56601">
    <property type="entry name" value="beta-lactamase/transpeptidase-like"/>
    <property type="match status" value="1"/>
</dbReference>
<evidence type="ECO:0000313" key="3">
    <source>
        <dbReference type="Proteomes" id="UP000017170"/>
    </source>
</evidence>
<dbReference type="InterPro" id="IPR001466">
    <property type="entry name" value="Beta-lactam-related"/>
</dbReference>
<dbReference type="InterPro" id="IPR050491">
    <property type="entry name" value="AmpC-like"/>
</dbReference>
<dbReference type="PATRIC" id="fig|1188261.3.peg.1427"/>
<evidence type="ECO:0000259" key="1">
    <source>
        <dbReference type="Pfam" id="PF00144"/>
    </source>
</evidence>
<evidence type="ECO:0000313" key="2">
    <source>
        <dbReference type="EMBL" id="ERN53857.1"/>
    </source>
</evidence>
<name>U6SR90_9BACI</name>
<accession>U6SR90</accession>
<dbReference type="PANTHER" id="PTHR46825">
    <property type="entry name" value="D-ALANYL-D-ALANINE-CARBOXYPEPTIDASE/ENDOPEPTIDASE AMPH"/>
    <property type="match status" value="1"/>
</dbReference>
<dbReference type="PANTHER" id="PTHR46825:SF12">
    <property type="entry name" value="PENICILLIN-BINDING PROTEIN 4"/>
    <property type="match status" value="1"/>
</dbReference>
<dbReference type="RefSeq" id="WP_022627756.1">
    <property type="nucleotide sequence ID" value="NZ_ATAE01000018.1"/>
</dbReference>
<feature type="domain" description="Beta-lactamase-related" evidence="1">
    <location>
        <begin position="8"/>
        <end position="326"/>
    </location>
</feature>
<gene>
    <name evidence="2" type="ORF">A33I_10280</name>
</gene>
<protein>
    <recommendedName>
        <fullName evidence="1">Beta-lactamase-related domain-containing protein</fullName>
    </recommendedName>
</protein>
<proteinExistence type="predicted"/>
<sequence>MKLIEINLKQRMEHYKVNGLSIALIEDGQISGTENYGLLDRESNRQVNENSIFSVCSVTKFLTGMTAVKLVSEGILNLDEDVNVRLLTWIVPENEYTINKNVTLRNLLSHQSGIKDPEGSFSELHSMTDIPSVVELLEGKTSYCEMPIAPQYETESEFHYSDAGYCIIQLLIEDVTKKPFDQVVNEYIFKPLDMRNSHLHPTMLEVEKKNFASGHHKNGDLVDGKYPVYPYQTASGLWASSFDLATLVLELMNALKGESNIGISQSIANEMITPQKGKNWAGLGVFLEGTEKGLKISSMGWGVGFQCMMFAFPHLEKGAVIMTNAELGVHQLEGIIGEVYKSLRLSMLEDRCKKE</sequence>
<dbReference type="AlphaFoldDB" id="U6SR90"/>
<comment type="caution">
    <text evidence="2">The sequence shown here is derived from an EMBL/GenBank/DDBJ whole genome shotgun (WGS) entry which is preliminary data.</text>
</comment>
<dbReference type="Pfam" id="PF00144">
    <property type="entry name" value="Beta-lactamase"/>
    <property type="match status" value="1"/>
</dbReference>
<dbReference type="Proteomes" id="UP000017170">
    <property type="component" value="Unassembled WGS sequence"/>
</dbReference>
<reference evidence="2 3" key="1">
    <citation type="journal article" date="2013" name="Genome Announc.">
        <title>Genome Sequence of the Extreme Obligate Alkaliphile Bacillus marmarensis Strain DSM 21297.</title>
        <authorList>
            <person name="Wernick D.G."/>
            <person name="Choi K.Y."/>
            <person name="Tat C.A."/>
            <person name="Lafontaine Rivera J.G."/>
            <person name="Liao J.C."/>
        </authorList>
    </citation>
    <scope>NUCLEOTIDE SEQUENCE [LARGE SCALE GENOMIC DNA]</scope>
    <source>
        <strain evidence="2 3">DSM 21297</strain>
    </source>
</reference>